<dbReference type="AlphaFoldDB" id="A0A4R3J6R2"/>
<dbReference type="EMBL" id="SLZW01000010">
    <property type="protein sequence ID" value="TCS60553.1"/>
    <property type="molecule type" value="Genomic_DNA"/>
</dbReference>
<feature type="transmembrane region" description="Helical" evidence="1">
    <location>
        <begin position="135"/>
        <end position="154"/>
    </location>
</feature>
<proteinExistence type="predicted"/>
<feature type="transmembrane region" description="Helical" evidence="1">
    <location>
        <begin position="61"/>
        <end position="84"/>
    </location>
</feature>
<accession>A0A4R3J6R2</accession>
<evidence type="ECO:0000313" key="2">
    <source>
        <dbReference type="EMBL" id="TCS60553.1"/>
    </source>
</evidence>
<keyword evidence="1" id="KW-0472">Membrane</keyword>
<organism evidence="2 3">
    <name type="scientific">Varunaivibrio sulfuroxidans</name>
    <dbReference type="NCBI Taxonomy" id="1773489"/>
    <lineage>
        <taxon>Bacteria</taxon>
        <taxon>Pseudomonadati</taxon>
        <taxon>Pseudomonadota</taxon>
        <taxon>Alphaproteobacteria</taxon>
        <taxon>Rhodospirillales</taxon>
        <taxon>Magnetovibrionaceae</taxon>
        <taxon>Varunaivibrio</taxon>
    </lineage>
</organism>
<keyword evidence="1" id="KW-1133">Transmembrane helix</keyword>
<feature type="transmembrane region" description="Helical" evidence="1">
    <location>
        <begin position="174"/>
        <end position="196"/>
    </location>
</feature>
<feature type="transmembrane region" description="Helical" evidence="1">
    <location>
        <begin position="31"/>
        <end position="49"/>
    </location>
</feature>
<reference evidence="2 3" key="1">
    <citation type="submission" date="2019-03" db="EMBL/GenBank/DDBJ databases">
        <title>Genomic Encyclopedia of Type Strains, Phase IV (KMG-IV): sequencing the most valuable type-strain genomes for metagenomic binning, comparative biology and taxonomic classification.</title>
        <authorList>
            <person name="Goeker M."/>
        </authorList>
    </citation>
    <scope>NUCLEOTIDE SEQUENCE [LARGE SCALE GENOMIC DNA]</scope>
    <source>
        <strain evidence="2 3">DSM 101688</strain>
    </source>
</reference>
<feature type="transmembrane region" description="Helical" evidence="1">
    <location>
        <begin position="242"/>
        <end position="261"/>
    </location>
</feature>
<sequence>MAAEKTDQNKDVATSLKDAWGWYKACDQKPTLTFLAVSVYLFLIAIYCVKRGINYFDFVSSISAGLFTLGMMTGLWFTVLYFLYYLPVEAVKKMQEELKTTNLASAILAVSPFAILLSGAGIYGFLKQNGMREGIYPLAAILVVVGLFLVSVVACNPRKIKSLLTDRSGKSVNGLIMLCAQLVLAITVTQVIFQALSSVPSIAGIKVPLWVALLVMMSTVIGILFLPIWISLHWPSKNLQQMAGRATGVLILMVFIFPGGGRFVDASLFLMGAGGGMQQVVLLDGKVDDALTEALAKASGHCEIDTKPNAYCAPIRFISANNTYVAINDVAPTGILEWLSALWRSKESLVIPNRMILARYPPPKELQ</sequence>
<keyword evidence="3" id="KW-1185">Reference proteome</keyword>
<protein>
    <submittedName>
        <fullName evidence="2">Uncharacterized protein</fullName>
    </submittedName>
</protein>
<gene>
    <name evidence="2" type="ORF">EDD55_11027</name>
</gene>
<name>A0A4R3J6R2_9PROT</name>
<keyword evidence="1" id="KW-0812">Transmembrane</keyword>
<feature type="transmembrane region" description="Helical" evidence="1">
    <location>
        <begin position="208"/>
        <end position="230"/>
    </location>
</feature>
<evidence type="ECO:0000313" key="3">
    <source>
        <dbReference type="Proteomes" id="UP000295304"/>
    </source>
</evidence>
<comment type="caution">
    <text evidence="2">The sequence shown here is derived from an EMBL/GenBank/DDBJ whole genome shotgun (WGS) entry which is preliminary data.</text>
</comment>
<evidence type="ECO:0000256" key="1">
    <source>
        <dbReference type="SAM" id="Phobius"/>
    </source>
</evidence>
<dbReference type="RefSeq" id="WP_132939867.1">
    <property type="nucleotide sequence ID" value="NZ_CP119676.1"/>
</dbReference>
<dbReference type="Proteomes" id="UP000295304">
    <property type="component" value="Unassembled WGS sequence"/>
</dbReference>
<feature type="transmembrane region" description="Helical" evidence="1">
    <location>
        <begin position="104"/>
        <end position="126"/>
    </location>
</feature>